<dbReference type="PANTHER" id="PTHR45527">
    <property type="entry name" value="NONRIBOSOMAL PEPTIDE SYNTHETASE"/>
    <property type="match status" value="1"/>
</dbReference>
<keyword evidence="2" id="KW-0596">Phosphopantetheine</keyword>
<feature type="non-terminal residue" evidence="6">
    <location>
        <position position="1"/>
    </location>
</feature>
<evidence type="ECO:0000313" key="7">
    <source>
        <dbReference type="Proteomes" id="UP000448943"/>
    </source>
</evidence>
<keyword evidence="7" id="KW-1185">Reference proteome</keyword>
<dbReference type="PROSITE" id="PS50075">
    <property type="entry name" value="CARRIER"/>
    <property type="match status" value="1"/>
</dbReference>
<organism evidence="6 7">
    <name type="scientific">Chengkuizengella marina</name>
    <dbReference type="NCBI Taxonomy" id="2507566"/>
    <lineage>
        <taxon>Bacteria</taxon>
        <taxon>Bacillati</taxon>
        <taxon>Bacillota</taxon>
        <taxon>Bacilli</taxon>
        <taxon>Bacillales</taxon>
        <taxon>Paenibacillaceae</taxon>
        <taxon>Chengkuizengella</taxon>
    </lineage>
</organism>
<name>A0A6N9Q8N0_9BACL</name>
<feature type="non-terminal residue" evidence="6">
    <location>
        <position position="590"/>
    </location>
</feature>
<gene>
    <name evidence="6" type="ORF">ERL59_20375</name>
</gene>
<proteinExistence type="inferred from homology"/>
<dbReference type="InterPro" id="IPR000873">
    <property type="entry name" value="AMP-dep_synth/lig_dom"/>
</dbReference>
<dbReference type="CDD" id="cd05930">
    <property type="entry name" value="A_NRPS"/>
    <property type="match status" value="1"/>
</dbReference>
<evidence type="ECO:0000256" key="4">
    <source>
        <dbReference type="ARBA" id="ARBA00023194"/>
    </source>
</evidence>
<protein>
    <submittedName>
        <fullName evidence="6">Amino acid adenylation domain-containing protein</fullName>
    </submittedName>
</protein>
<dbReference type="NCBIfam" id="TIGR01733">
    <property type="entry name" value="AA-adenyl-dom"/>
    <property type="match status" value="1"/>
</dbReference>
<dbReference type="InterPro" id="IPR009081">
    <property type="entry name" value="PP-bd_ACP"/>
</dbReference>
<dbReference type="RefSeq" id="WP_160648107.1">
    <property type="nucleotide sequence ID" value="NZ_SIJB01000087.1"/>
</dbReference>
<dbReference type="InterPro" id="IPR025110">
    <property type="entry name" value="AMP-bd_C"/>
</dbReference>
<keyword evidence="4" id="KW-0045">Antibiotic biosynthesis</keyword>
<comment type="caution">
    <text evidence="6">The sequence shown here is derived from an EMBL/GenBank/DDBJ whole genome shotgun (WGS) entry which is preliminary data.</text>
</comment>
<dbReference type="Pfam" id="PF00550">
    <property type="entry name" value="PP-binding"/>
    <property type="match status" value="1"/>
</dbReference>
<dbReference type="Gene3D" id="2.30.38.10">
    <property type="entry name" value="Luciferase, Domain 3"/>
    <property type="match status" value="1"/>
</dbReference>
<dbReference type="FunFam" id="3.40.50.12780:FF:000012">
    <property type="entry name" value="Non-ribosomal peptide synthetase"/>
    <property type="match status" value="1"/>
</dbReference>
<dbReference type="EMBL" id="SIJB01000087">
    <property type="protein sequence ID" value="NBI31285.1"/>
    <property type="molecule type" value="Genomic_DNA"/>
</dbReference>
<dbReference type="Pfam" id="PF13193">
    <property type="entry name" value="AMP-binding_C"/>
    <property type="match status" value="1"/>
</dbReference>
<dbReference type="Proteomes" id="UP000448943">
    <property type="component" value="Unassembled WGS sequence"/>
</dbReference>
<keyword evidence="3" id="KW-0597">Phosphoprotein</keyword>
<sequence>DTEQAFPSDVCVHELFEAQAARTPEALAVTFEGVSLTYRELNEQAEQLAVYLQRLGVGPDVLVGVYMERSLDLIVSFLGIWKAGGAYVPLDPFNPSQRLLHMVEDSGAKIILTQRHLQGKLEVAEDIAIISMDEVNREGLLDEYGSVPILERKVQPHHLAYVIYTSGSTGRPKGVMVEHKSVVNHMYWMYTQFHLDSTERVLFRTSISFDPSVLELLLPFITGGLLIVAHPQVNEDLDDLVSTIQENKVTTLQLVPSLLGLLLENNSFLRCHSLRRVFCGGEAMTIALQNKFFSQMNTELYNLYGPTEGTIDTTFWSCDPEHQKRTVPIGKAISNIKTYILDKNLQPVPIGVSGQLYIGGDGLARGYRNPDLNAERFISIPLSSHVLGETLYYTGDLVRYASDGNIEYIGRIDHQVKINGVRMELGEIATVLHSHDQVKEAIVIVREDEYIGKQLIAYVVVDEQQEHMDHILQHYMTEQLPQVMVPSVYVFLDALPLNANGKVDRKALPVPDTYVAEEQVVHPSTSIEKTVARACQELLGTNNISMSDNFFKLGGHSLLAAQFISRLRKTLDVEIALRTVLDTTTLAALA</sequence>
<evidence type="ECO:0000256" key="2">
    <source>
        <dbReference type="ARBA" id="ARBA00022450"/>
    </source>
</evidence>
<reference evidence="6 7" key="1">
    <citation type="submission" date="2019-01" db="EMBL/GenBank/DDBJ databases">
        <title>Chengkuizengella sp. nov., isolated from deep-sea sediment of East Pacific Ocean.</title>
        <authorList>
            <person name="Yang J."/>
            <person name="Lai Q."/>
            <person name="Shao Z."/>
        </authorList>
    </citation>
    <scope>NUCLEOTIDE SEQUENCE [LARGE SCALE GENOMIC DNA]</scope>
    <source>
        <strain evidence="6 7">YPA3-1-1</strain>
    </source>
</reference>
<dbReference type="Gene3D" id="3.30.300.30">
    <property type="match status" value="1"/>
</dbReference>
<dbReference type="PROSITE" id="PS00455">
    <property type="entry name" value="AMP_BINDING"/>
    <property type="match status" value="1"/>
</dbReference>
<dbReference type="GO" id="GO:0043041">
    <property type="term" value="P:amino acid activation for nonribosomal peptide biosynthetic process"/>
    <property type="evidence" value="ECO:0007669"/>
    <property type="project" value="TreeGrafter"/>
</dbReference>
<dbReference type="InterPro" id="IPR020459">
    <property type="entry name" value="AMP-binding"/>
</dbReference>
<dbReference type="FunFam" id="3.30.300.30:FF:000010">
    <property type="entry name" value="Enterobactin synthetase component F"/>
    <property type="match status" value="1"/>
</dbReference>
<dbReference type="GO" id="GO:0044550">
    <property type="term" value="P:secondary metabolite biosynthetic process"/>
    <property type="evidence" value="ECO:0007669"/>
    <property type="project" value="UniProtKB-ARBA"/>
</dbReference>
<dbReference type="PANTHER" id="PTHR45527:SF14">
    <property type="entry name" value="PLIPASTATIN SYNTHASE SUBUNIT B"/>
    <property type="match status" value="1"/>
</dbReference>
<dbReference type="AlphaFoldDB" id="A0A6N9Q8N0"/>
<dbReference type="GO" id="GO:0017000">
    <property type="term" value="P:antibiotic biosynthetic process"/>
    <property type="evidence" value="ECO:0007669"/>
    <property type="project" value="UniProtKB-KW"/>
</dbReference>
<dbReference type="PRINTS" id="PR00154">
    <property type="entry name" value="AMPBINDING"/>
</dbReference>
<evidence type="ECO:0000256" key="1">
    <source>
        <dbReference type="ARBA" id="ARBA00006432"/>
    </source>
</evidence>
<feature type="domain" description="Carrier" evidence="5">
    <location>
        <begin position="522"/>
        <end position="590"/>
    </location>
</feature>
<evidence type="ECO:0000259" key="5">
    <source>
        <dbReference type="PROSITE" id="PS50075"/>
    </source>
</evidence>
<dbReference type="GO" id="GO:0031177">
    <property type="term" value="F:phosphopantetheine binding"/>
    <property type="evidence" value="ECO:0007669"/>
    <property type="project" value="TreeGrafter"/>
</dbReference>
<dbReference type="SUPFAM" id="SSF56801">
    <property type="entry name" value="Acetyl-CoA synthetase-like"/>
    <property type="match status" value="1"/>
</dbReference>
<comment type="similarity">
    <text evidence="1">Belongs to the ATP-dependent AMP-binding enzyme family.</text>
</comment>
<dbReference type="Pfam" id="PF00501">
    <property type="entry name" value="AMP-binding"/>
    <property type="match status" value="1"/>
</dbReference>
<dbReference type="InterPro" id="IPR036736">
    <property type="entry name" value="ACP-like_sf"/>
</dbReference>
<dbReference type="InterPro" id="IPR020845">
    <property type="entry name" value="AMP-binding_CS"/>
</dbReference>
<dbReference type="Gene3D" id="1.10.1200.10">
    <property type="entry name" value="ACP-like"/>
    <property type="match status" value="1"/>
</dbReference>
<dbReference type="OrthoDB" id="9765680at2"/>
<dbReference type="Gene3D" id="3.40.50.980">
    <property type="match status" value="2"/>
</dbReference>
<dbReference type="FunFam" id="3.40.50.980:FF:000001">
    <property type="entry name" value="Non-ribosomal peptide synthetase"/>
    <property type="match status" value="1"/>
</dbReference>
<evidence type="ECO:0000313" key="6">
    <source>
        <dbReference type="EMBL" id="NBI31285.1"/>
    </source>
</evidence>
<accession>A0A6N9Q8N0</accession>
<dbReference type="GO" id="GO:0005829">
    <property type="term" value="C:cytosol"/>
    <property type="evidence" value="ECO:0007669"/>
    <property type="project" value="TreeGrafter"/>
</dbReference>
<dbReference type="InterPro" id="IPR010071">
    <property type="entry name" value="AA_adenyl_dom"/>
</dbReference>
<evidence type="ECO:0000256" key="3">
    <source>
        <dbReference type="ARBA" id="ARBA00022553"/>
    </source>
</evidence>
<dbReference type="InterPro" id="IPR045851">
    <property type="entry name" value="AMP-bd_C_sf"/>
</dbReference>
<dbReference type="SUPFAM" id="SSF47336">
    <property type="entry name" value="ACP-like"/>
    <property type="match status" value="1"/>
</dbReference>